<dbReference type="Proteomes" id="UP001519332">
    <property type="component" value="Unassembled WGS sequence"/>
</dbReference>
<evidence type="ECO:0000259" key="1">
    <source>
        <dbReference type="PROSITE" id="PS50531"/>
    </source>
</evidence>
<accession>A0ABS4TUB6</accession>
<comment type="caution">
    <text evidence="2">The sequence shown here is derived from an EMBL/GenBank/DDBJ whole genome shotgun (WGS) entry which is preliminary data.</text>
</comment>
<dbReference type="Pfam" id="PF01610">
    <property type="entry name" value="DDE_Tnp_ISL3"/>
    <property type="match status" value="2"/>
</dbReference>
<reference evidence="2 3" key="1">
    <citation type="submission" date="2021-03" db="EMBL/GenBank/DDBJ databases">
        <title>Sequencing the genomes of 1000 actinobacteria strains.</title>
        <authorList>
            <person name="Klenk H.-P."/>
        </authorList>
    </citation>
    <scope>NUCLEOTIDE SEQUENCE [LARGE SCALE GENOMIC DNA]</scope>
    <source>
        <strain evidence="2 3">DSM 46670</strain>
    </source>
</reference>
<dbReference type="PANTHER" id="PTHR33498:SF1">
    <property type="entry name" value="TRANSPOSASE FOR INSERTION SEQUENCE ELEMENT IS1557"/>
    <property type="match status" value="1"/>
</dbReference>
<dbReference type="NCBIfam" id="NF033550">
    <property type="entry name" value="transpos_ISL3"/>
    <property type="match status" value="1"/>
</dbReference>
<dbReference type="EMBL" id="JAGINW010000001">
    <property type="protein sequence ID" value="MBP2327990.1"/>
    <property type="molecule type" value="Genomic_DNA"/>
</dbReference>
<feature type="domain" description="HTH IS21-type" evidence="1">
    <location>
        <begin position="240"/>
        <end position="304"/>
    </location>
</feature>
<keyword evidence="3" id="KW-1185">Reference proteome</keyword>
<dbReference type="InterPro" id="IPR047951">
    <property type="entry name" value="Transpos_ISL3"/>
</dbReference>
<evidence type="ECO:0000313" key="2">
    <source>
        <dbReference type="EMBL" id="MBP2327990.1"/>
    </source>
</evidence>
<dbReference type="InterPro" id="IPR017894">
    <property type="entry name" value="HTH_IS21_transposase_type"/>
</dbReference>
<evidence type="ECO:0000313" key="3">
    <source>
        <dbReference type="Proteomes" id="UP001519332"/>
    </source>
</evidence>
<organism evidence="2 3">
    <name type="scientific">Kibdelosporangium banguiense</name>
    <dbReference type="NCBI Taxonomy" id="1365924"/>
    <lineage>
        <taxon>Bacteria</taxon>
        <taxon>Bacillati</taxon>
        <taxon>Actinomycetota</taxon>
        <taxon>Actinomycetes</taxon>
        <taxon>Pseudonocardiales</taxon>
        <taxon>Pseudonocardiaceae</taxon>
        <taxon>Kibdelosporangium</taxon>
    </lineage>
</organism>
<dbReference type="InterPro" id="IPR002560">
    <property type="entry name" value="Transposase_DDE"/>
</dbReference>
<gene>
    <name evidence="2" type="ORF">JOF56_008375</name>
</gene>
<proteinExistence type="predicted"/>
<sequence>MADVPVAGQSVVLWLRMRRFFCDNETCPLKTFAEQVDGVTSAHARRSPRLRGMLESIGLAVAARAGARLAARLGLITGRDTLLRLVRAIPDPPIGTVTVLGVDDFAVKRRHTYGTILLDMATHRPVDLLADRTAESLAAWLRAHPGVTIVCRDRAGAYAEGARLGAPGAQQVADRWHLWHGLAGYVEKTIRQHHRDLRDPDHDIPRPDPDRVAPLDVEQVTIAADIDRVETQAVVVRIREHYQAVQQLLAEGESISGISRSLRLDRKTVRRFARATTIEELLIKQRDGRPGPLERFKPYLHERWNQGCTTATVLLAEIREQGYTGSYPALTCYLRPFRTVGAAPPATPAPPKVRDVTRWMLQHPDDLDDHDRDRLNEILARSSALERLSFHVASFAEMMTGRHGERLDDWTAAVEADDFPELHSFTAGLKRDHAAVVNGLTMEHNSGAVEGSVSRLKSIKRSMYGRAKFDLLRKKILCRF</sequence>
<dbReference type="PROSITE" id="PS50531">
    <property type="entry name" value="HTH_IS21"/>
    <property type="match status" value="1"/>
</dbReference>
<protein>
    <submittedName>
        <fullName evidence="2">Transposase</fullName>
    </submittedName>
</protein>
<name>A0ABS4TUB6_9PSEU</name>
<dbReference type="PANTHER" id="PTHR33498">
    <property type="entry name" value="TRANSPOSASE FOR INSERTION SEQUENCE ELEMENT IS1557"/>
    <property type="match status" value="1"/>
</dbReference>